<feature type="compositionally biased region" description="Polar residues" evidence="1">
    <location>
        <begin position="122"/>
        <end position="138"/>
    </location>
</feature>
<feature type="chain" id="PRO_5008044838" description="RIN4 pathogenic type III effector avirulence factor Avr cleavage site domain-containing protein" evidence="2">
    <location>
        <begin position="18"/>
        <end position="347"/>
    </location>
</feature>
<feature type="compositionally biased region" description="Basic and acidic residues" evidence="1">
    <location>
        <begin position="165"/>
        <end position="190"/>
    </location>
</feature>
<dbReference type="EMBL" id="LNRQ01000008">
    <property type="protein sequence ID" value="KZM85943.1"/>
    <property type="molecule type" value="Genomic_DNA"/>
</dbReference>
<dbReference type="STRING" id="79200.A0A175YR38"/>
<feature type="compositionally biased region" description="Polar residues" evidence="1">
    <location>
        <begin position="65"/>
        <end position="85"/>
    </location>
</feature>
<evidence type="ECO:0000259" key="3">
    <source>
        <dbReference type="Pfam" id="PF05627"/>
    </source>
</evidence>
<feature type="compositionally biased region" description="Polar residues" evidence="1">
    <location>
        <begin position="227"/>
        <end position="239"/>
    </location>
</feature>
<evidence type="ECO:0000256" key="1">
    <source>
        <dbReference type="SAM" id="MobiDB-lite"/>
    </source>
</evidence>
<name>A0A175YR38_DAUCS</name>
<accession>A0A175YR38</accession>
<dbReference type="PANTHER" id="PTHR33159">
    <property type="entry name" value="RPM1-INTERACTING PROTEIN 4 (RIN4) FAMILY PROTEIN"/>
    <property type="match status" value="1"/>
</dbReference>
<dbReference type="Gramene" id="KZM85943">
    <property type="protein sequence ID" value="KZM85943"/>
    <property type="gene ID" value="DCAR_026635"/>
</dbReference>
<organism evidence="4">
    <name type="scientific">Daucus carota subsp. sativus</name>
    <name type="common">Carrot</name>
    <dbReference type="NCBI Taxonomy" id="79200"/>
    <lineage>
        <taxon>Eukaryota</taxon>
        <taxon>Viridiplantae</taxon>
        <taxon>Streptophyta</taxon>
        <taxon>Embryophyta</taxon>
        <taxon>Tracheophyta</taxon>
        <taxon>Spermatophyta</taxon>
        <taxon>Magnoliopsida</taxon>
        <taxon>eudicotyledons</taxon>
        <taxon>Gunneridae</taxon>
        <taxon>Pentapetalae</taxon>
        <taxon>asterids</taxon>
        <taxon>campanulids</taxon>
        <taxon>Apiales</taxon>
        <taxon>Apiaceae</taxon>
        <taxon>Apioideae</taxon>
        <taxon>Scandiceae</taxon>
        <taxon>Daucinae</taxon>
        <taxon>Daucus</taxon>
        <taxon>Daucus sect. Daucus</taxon>
    </lineage>
</organism>
<feature type="region of interest" description="Disordered" evidence="1">
    <location>
        <begin position="59"/>
        <end position="294"/>
    </location>
</feature>
<dbReference type="OMA" id="WENTRFE"/>
<reference evidence="4" key="1">
    <citation type="journal article" date="2016" name="Nat. Genet.">
        <title>A high-quality carrot genome assembly provides new insights into carotenoid accumulation and asterid genome evolution.</title>
        <authorList>
            <person name="Iorizzo M."/>
            <person name="Ellison S."/>
            <person name="Senalik D."/>
            <person name="Zeng P."/>
            <person name="Satapoomin P."/>
            <person name="Huang J."/>
            <person name="Bowman M."/>
            <person name="Iovene M."/>
            <person name="Sanseverino W."/>
            <person name="Cavagnaro P."/>
            <person name="Yildiz M."/>
            <person name="Macko-Podgorni A."/>
            <person name="Moranska E."/>
            <person name="Grzebelus E."/>
            <person name="Grzebelus D."/>
            <person name="Ashrafi H."/>
            <person name="Zheng Z."/>
            <person name="Cheng S."/>
            <person name="Spooner D."/>
            <person name="Van Deynze A."/>
            <person name="Simon P."/>
        </authorList>
    </citation>
    <scope>NUCLEOTIDE SEQUENCE [LARGE SCALE GENOMIC DNA]</scope>
    <source>
        <tissue evidence="4">Leaf</tissue>
    </source>
</reference>
<feature type="domain" description="RIN4 pathogenic type III effector avirulence factor Avr cleavage site" evidence="3">
    <location>
        <begin position="275"/>
        <end position="308"/>
    </location>
</feature>
<dbReference type="PANTHER" id="PTHR33159:SF6">
    <property type="entry name" value="RPM1-INTERACTING PROTEIN 4"/>
    <property type="match status" value="1"/>
</dbReference>
<comment type="caution">
    <text evidence="4">The sequence shown here is derived from an EMBL/GenBank/DDBJ whole genome shotgun (WGS) entry which is preliminary data.</text>
</comment>
<feature type="domain" description="RIN4 pathogenic type III effector avirulence factor Avr cleavage site" evidence="3">
    <location>
        <begin position="32"/>
        <end position="61"/>
    </location>
</feature>
<gene>
    <name evidence="4" type="ORF">DCAR_026635</name>
</gene>
<dbReference type="InterPro" id="IPR008700">
    <property type="entry name" value="TypeIII_avirulence_cleave"/>
</dbReference>
<dbReference type="InterPro" id="IPR040387">
    <property type="entry name" value="RIN4/NOI4"/>
</dbReference>
<evidence type="ECO:0000313" key="4">
    <source>
        <dbReference type="EMBL" id="KZM85943.1"/>
    </source>
</evidence>
<dbReference type="Pfam" id="PF05627">
    <property type="entry name" value="AvrRpt-cleavage"/>
    <property type="match status" value="2"/>
</dbReference>
<protein>
    <recommendedName>
        <fullName evidence="3">RIN4 pathogenic type III effector avirulence factor Avr cleavage site domain-containing protein</fullName>
    </recommendedName>
</protein>
<keyword evidence="2" id="KW-0732">Signal</keyword>
<dbReference type="AlphaFoldDB" id="A0A175YR38"/>
<dbReference type="GO" id="GO:0005886">
    <property type="term" value="C:plasma membrane"/>
    <property type="evidence" value="ECO:0007669"/>
    <property type="project" value="TreeGrafter"/>
</dbReference>
<sequence length="347" mass="37844">MFITLLVCLSLIVSVTRVSVSARLKGSLFLQQRSQLPKFGNWESEDNVPYTVYFENARKGKSGKKTNPSNPDMVSNNSSPVQVTSAGKAELEVVNGPETGRPGHKRHMSREDGEPIPGPITDIQSSHQQHGQVTSENNYKSEIEANKVPDGTGSSHQHWLSGEDGDIKKPSNSPLRHDTIGKKDHADSPHHRLGSGGTSSPKRVSRQNLRPDRSVEQSPLHPHHQTRTGNKGSGVSSPSWERKGSSEGTHGLAPFTPGRSRLRSSVTGGDETPDHGPVVPKFGDWDESDPSAGEGYTHIFNKVREEKQSETGKVPVVPAETSYTSNGQKQYANESSKGCFCFPWGRK</sequence>
<feature type="compositionally biased region" description="Polar residues" evidence="1">
    <location>
        <begin position="198"/>
        <end position="208"/>
    </location>
</feature>
<evidence type="ECO:0000256" key="2">
    <source>
        <dbReference type="SAM" id="SignalP"/>
    </source>
</evidence>
<proteinExistence type="predicted"/>
<feature type="signal peptide" evidence="2">
    <location>
        <begin position="1"/>
        <end position="17"/>
    </location>
</feature>